<evidence type="ECO:0000259" key="4">
    <source>
        <dbReference type="Pfam" id="PF00591"/>
    </source>
</evidence>
<dbReference type="SUPFAM" id="SSF47648">
    <property type="entry name" value="Nucleoside phosphorylase/phosphoribosyltransferase N-terminal domain"/>
    <property type="match status" value="1"/>
</dbReference>
<name>A0ABT1VWT9_9PROT</name>
<dbReference type="Gene3D" id="1.20.970.10">
    <property type="entry name" value="Transferase, Pyrimidine Nucleoside Phosphorylase, Chain C"/>
    <property type="match status" value="1"/>
</dbReference>
<evidence type="ECO:0000259" key="5">
    <source>
        <dbReference type="Pfam" id="PF02885"/>
    </source>
</evidence>
<keyword evidence="3" id="KW-0057">Aromatic amino acid biosynthesis</keyword>
<keyword evidence="2 6" id="KW-0808">Transferase</keyword>
<gene>
    <name evidence="6" type="ORF">NFI88_08185</name>
</gene>
<feature type="domain" description="Glycosyl transferase family 3 N-terminal" evidence="5">
    <location>
        <begin position="32"/>
        <end position="83"/>
    </location>
</feature>
<proteinExistence type="predicted"/>
<dbReference type="SUPFAM" id="SSF52418">
    <property type="entry name" value="Nucleoside phosphorylase/phosphoribosyltransferase catalytic domain"/>
    <property type="match status" value="1"/>
</dbReference>
<reference evidence="6 7" key="1">
    <citation type="submission" date="2022-06" db="EMBL/GenBank/DDBJ databases">
        <title>Rhizosaccharibacter gen. nov. sp. nov. KSS12, endophytic bacteria isolated from sugarcane.</title>
        <authorList>
            <person name="Pitiwittayakul N."/>
        </authorList>
    </citation>
    <scope>NUCLEOTIDE SEQUENCE [LARGE SCALE GENOMIC DNA]</scope>
    <source>
        <strain evidence="6 7">KSS12</strain>
    </source>
</reference>
<dbReference type="InterPro" id="IPR000312">
    <property type="entry name" value="Glycosyl_Trfase_fam3"/>
</dbReference>
<sequence>MDDIEPAPDFRADPVERFATFVQILGRGPGRSRSLSRDEARSAMELVLGDQVDPAQLGAFLMLLRYRGEDPDEIAGLVEAVRAAIGAGRSPGGEPTVMLDWPSYGAGRTRAAPWFLQAALALSRSGRSVLMHGTNEFSGGMTVADGLRALEMPSTTGRREAIGTAARAGFAYLPVAALCPAVAALLGMRRLFGLRSPINTVGRLLDPADAMASVDGVFHPPYIEVHLSVAERLDRRSLLVLKGGGGEAERNGAKETTVFLTRREHGRSELPLPVLGPAAPRGEPVDADRFRAVWEGAEAPEPVVATIIGTVAIGLLALDTDLDPGDADEMARTIWARRHG</sequence>
<evidence type="ECO:0000313" key="6">
    <source>
        <dbReference type="EMBL" id="MCQ8240813.1"/>
    </source>
</evidence>
<accession>A0ABT1VWT9</accession>
<evidence type="ECO:0000256" key="1">
    <source>
        <dbReference type="ARBA" id="ARBA00022676"/>
    </source>
</evidence>
<dbReference type="InterPro" id="IPR036320">
    <property type="entry name" value="Glycosyl_Trfase_fam3_N_dom_sf"/>
</dbReference>
<feature type="domain" description="Glycosyl transferase family 3" evidence="4">
    <location>
        <begin position="117"/>
        <end position="262"/>
    </location>
</feature>
<dbReference type="Pfam" id="PF00591">
    <property type="entry name" value="Glycos_transf_3"/>
    <property type="match status" value="1"/>
</dbReference>
<dbReference type="NCBIfam" id="NF006564">
    <property type="entry name" value="PRK09071.1"/>
    <property type="match status" value="1"/>
</dbReference>
<dbReference type="PANTHER" id="PTHR43285">
    <property type="entry name" value="ANTHRANILATE PHOSPHORIBOSYLTRANSFERASE"/>
    <property type="match status" value="1"/>
</dbReference>
<dbReference type="Pfam" id="PF02885">
    <property type="entry name" value="Glycos_trans_3N"/>
    <property type="match status" value="1"/>
</dbReference>
<dbReference type="RefSeq" id="WP_422919547.1">
    <property type="nucleotide sequence ID" value="NZ_JAMZEJ010000004.1"/>
</dbReference>
<evidence type="ECO:0000256" key="2">
    <source>
        <dbReference type="ARBA" id="ARBA00022679"/>
    </source>
</evidence>
<protein>
    <submittedName>
        <fullName evidence="6">Glycosyl transferase family protein</fullName>
    </submittedName>
</protein>
<keyword evidence="7" id="KW-1185">Reference proteome</keyword>
<dbReference type="InterPro" id="IPR017459">
    <property type="entry name" value="Glycosyl_Trfase_fam3_N_dom"/>
</dbReference>
<keyword evidence="1" id="KW-0328">Glycosyltransferase</keyword>
<dbReference type="InterPro" id="IPR005940">
    <property type="entry name" value="Anthranilate_Pribosyl_Tfrase"/>
</dbReference>
<evidence type="ECO:0000256" key="3">
    <source>
        <dbReference type="ARBA" id="ARBA00022822"/>
    </source>
</evidence>
<dbReference type="Gene3D" id="3.40.1030.10">
    <property type="entry name" value="Nucleoside phosphorylase/phosphoribosyltransferase catalytic domain"/>
    <property type="match status" value="1"/>
</dbReference>
<dbReference type="EMBL" id="JAMZEJ010000004">
    <property type="protein sequence ID" value="MCQ8240813.1"/>
    <property type="molecule type" value="Genomic_DNA"/>
</dbReference>
<dbReference type="InterPro" id="IPR035902">
    <property type="entry name" value="Nuc_phospho_transferase"/>
</dbReference>
<evidence type="ECO:0000313" key="7">
    <source>
        <dbReference type="Proteomes" id="UP001524547"/>
    </source>
</evidence>
<keyword evidence="3" id="KW-0822">Tryptophan biosynthesis</keyword>
<dbReference type="Proteomes" id="UP001524547">
    <property type="component" value="Unassembled WGS sequence"/>
</dbReference>
<comment type="caution">
    <text evidence="6">The sequence shown here is derived from an EMBL/GenBank/DDBJ whole genome shotgun (WGS) entry which is preliminary data.</text>
</comment>
<dbReference type="PANTHER" id="PTHR43285:SF2">
    <property type="entry name" value="ANTHRANILATE PHOSPHORIBOSYLTRANSFERASE"/>
    <property type="match status" value="1"/>
</dbReference>
<dbReference type="GO" id="GO:0016740">
    <property type="term" value="F:transferase activity"/>
    <property type="evidence" value="ECO:0007669"/>
    <property type="project" value="UniProtKB-KW"/>
</dbReference>
<organism evidence="6 7">
    <name type="scientific">Rhizosaccharibacter radicis</name>
    <dbReference type="NCBI Taxonomy" id="2782605"/>
    <lineage>
        <taxon>Bacteria</taxon>
        <taxon>Pseudomonadati</taxon>
        <taxon>Pseudomonadota</taxon>
        <taxon>Alphaproteobacteria</taxon>
        <taxon>Acetobacterales</taxon>
        <taxon>Acetobacteraceae</taxon>
        <taxon>Rhizosaccharibacter</taxon>
    </lineage>
</organism>
<keyword evidence="3" id="KW-0028">Amino-acid biosynthesis</keyword>